<dbReference type="OMA" id="YEPRRTC"/>
<protein>
    <submittedName>
        <fullName evidence="3">GH20271</fullName>
    </submittedName>
</protein>
<feature type="region of interest" description="Disordered" evidence="2">
    <location>
        <begin position="226"/>
        <end position="277"/>
    </location>
</feature>
<dbReference type="Proteomes" id="UP000001070">
    <property type="component" value="Unassembled WGS sequence"/>
</dbReference>
<sequence>MHPVADERVRHVYIKKRSKRKGKRPQRYKLNSKYKNNSELLTNLRMLSNEESNHSQQLARARSKRAMLRVLRKYRNWLLNWNKQIKVQQQIIQELYKEEQNCDGRLRHLRNKLRILPKRRKILKRCFRNVNLMLEKSNMFKGSSEQEQLKMNALKAEARQIWMYLKQRKNKKLGLRKIDEDISQFSNFWKSEVVRKGKNHNVDQSKHAYESIFEHNEMDRRKKSEKLLKNKHHATKKRLSATELAEAETENLLKPYGSENSKSKSNPKPNPEMHDEHKSTAKKYFGFQFRSRITHPSQGHVKEKNRDDTPTPPIEIPQNEPVGAALMNILGNERHEEYYPVQFLLRYVIRESSILDKLEDKSTIVDTMRKHYMWKILNGVYRDLQTFGISKDDILKELGDLYVKYTEDIFNEAIRNGALTRHRGDLGESSVITPHDQMSDESLENFLEPTRRSRAISLREQSSLSTEASPKSLKNSVTSLPLRDVMNFKDRYSSKHLLQMRLAIEKYFQSQQKSQLLLQLEERKKRANDESKATQAKPKKPNRKVNIARLFYAPRRTCRQRQVDEAIKPRDSQQETQERCMRCGTVLPALQPCVACSLSNCLISDCVKNKQMSNINSDVFHDQQATLCSKLVAAAASIQQAACAQSE</sequence>
<feature type="region of interest" description="Disordered" evidence="2">
    <location>
        <begin position="295"/>
        <end position="319"/>
    </location>
</feature>
<feature type="coiled-coil region" evidence="1">
    <location>
        <begin position="510"/>
        <end position="537"/>
    </location>
</feature>
<keyword evidence="1" id="KW-0175">Coiled coil</keyword>
<dbReference type="AlphaFoldDB" id="B4J5D1"/>
<evidence type="ECO:0000256" key="1">
    <source>
        <dbReference type="SAM" id="Coils"/>
    </source>
</evidence>
<reference evidence="3 4" key="1">
    <citation type="journal article" date="2007" name="Nature">
        <title>Evolution of genes and genomes on the Drosophila phylogeny.</title>
        <authorList>
            <consortium name="Drosophila 12 Genomes Consortium"/>
            <person name="Clark A.G."/>
            <person name="Eisen M.B."/>
            <person name="Smith D.R."/>
            <person name="Bergman C.M."/>
            <person name="Oliver B."/>
            <person name="Markow T.A."/>
            <person name="Kaufman T.C."/>
            <person name="Kellis M."/>
            <person name="Gelbart W."/>
            <person name="Iyer V.N."/>
            <person name="Pollard D.A."/>
            <person name="Sackton T.B."/>
            <person name="Larracuente A.M."/>
            <person name="Singh N.D."/>
            <person name="Abad J.P."/>
            <person name="Abt D.N."/>
            <person name="Adryan B."/>
            <person name="Aguade M."/>
            <person name="Akashi H."/>
            <person name="Anderson W.W."/>
            <person name="Aquadro C.F."/>
            <person name="Ardell D.H."/>
            <person name="Arguello R."/>
            <person name="Artieri C.G."/>
            <person name="Barbash D.A."/>
            <person name="Barker D."/>
            <person name="Barsanti P."/>
            <person name="Batterham P."/>
            <person name="Batzoglou S."/>
            <person name="Begun D."/>
            <person name="Bhutkar A."/>
            <person name="Blanco E."/>
            <person name="Bosak S.A."/>
            <person name="Bradley R.K."/>
            <person name="Brand A.D."/>
            <person name="Brent M.R."/>
            <person name="Brooks A.N."/>
            <person name="Brown R.H."/>
            <person name="Butlin R.K."/>
            <person name="Caggese C."/>
            <person name="Calvi B.R."/>
            <person name="Bernardo de Carvalho A."/>
            <person name="Caspi A."/>
            <person name="Castrezana S."/>
            <person name="Celniker S.E."/>
            <person name="Chang J.L."/>
            <person name="Chapple C."/>
            <person name="Chatterji S."/>
            <person name="Chinwalla A."/>
            <person name="Civetta A."/>
            <person name="Clifton S.W."/>
            <person name="Comeron J.M."/>
            <person name="Costello J.C."/>
            <person name="Coyne J.A."/>
            <person name="Daub J."/>
            <person name="David R.G."/>
            <person name="Delcher A.L."/>
            <person name="Delehaunty K."/>
            <person name="Do C.B."/>
            <person name="Ebling H."/>
            <person name="Edwards K."/>
            <person name="Eickbush T."/>
            <person name="Evans J.D."/>
            <person name="Filipski A."/>
            <person name="Findeiss S."/>
            <person name="Freyhult E."/>
            <person name="Fulton L."/>
            <person name="Fulton R."/>
            <person name="Garcia A.C."/>
            <person name="Gardiner A."/>
            <person name="Garfield D.A."/>
            <person name="Garvin B.E."/>
            <person name="Gibson G."/>
            <person name="Gilbert D."/>
            <person name="Gnerre S."/>
            <person name="Godfrey J."/>
            <person name="Good R."/>
            <person name="Gotea V."/>
            <person name="Gravely B."/>
            <person name="Greenberg A.J."/>
            <person name="Griffiths-Jones S."/>
            <person name="Gross S."/>
            <person name="Guigo R."/>
            <person name="Gustafson E.A."/>
            <person name="Haerty W."/>
            <person name="Hahn M.W."/>
            <person name="Halligan D.L."/>
            <person name="Halpern A.L."/>
            <person name="Halter G.M."/>
            <person name="Han M.V."/>
            <person name="Heger A."/>
            <person name="Hillier L."/>
            <person name="Hinrichs A.S."/>
            <person name="Holmes I."/>
            <person name="Hoskins R.A."/>
            <person name="Hubisz M.J."/>
            <person name="Hultmark D."/>
            <person name="Huntley M.A."/>
            <person name="Jaffe D.B."/>
            <person name="Jagadeeshan S."/>
            <person name="Jeck W.R."/>
            <person name="Johnson J."/>
            <person name="Jones C.D."/>
            <person name="Jordan W.C."/>
            <person name="Karpen G.H."/>
            <person name="Kataoka E."/>
            <person name="Keightley P.D."/>
            <person name="Kheradpour P."/>
            <person name="Kirkness E.F."/>
            <person name="Koerich L.B."/>
            <person name="Kristiansen K."/>
            <person name="Kudrna D."/>
            <person name="Kulathinal R.J."/>
            <person name="Kumar S."/>
            <person name="Kwok R."/>
            <person name="Lander E."/>
            <person name="Langley C.H."/>
            <person name="Lapoint R."/>
            <person name="Lazzaro B.P."/>
            <person name="Lee S.J."/>
            <person name="Levesque L."/>
            <person name="Li R."/>
            <person name="Lin C.F."/>
            <person name="Lin M.F."/>
            <person name="Lindblad-Toh K."/>
            <person name="Llopart A."/>
            <person name="Long M."/>
            <person name="Low L."/>
            <person name="Lozovsky E."/>
            <person name="Lu J."/>
            <person name="Luo M."/>
            <person name="Machado C.A."/>
            <person name="Makalowski W."/>
            <person name="Marzo M."/>
            <person name="Matsuda M."/>
            <person name="Matzkin L."/>
            <person name="McAllister B."/>
            <person name="McBride C.S."/>
            <person name="McKernan B."/>
            <person name="McKernan K."/>
            <person name="Mendez-Lago M."/>
            <person name="Minx P."/>
            <person name="Mollenhauer M.U."/>
            <person name="Montooth K."/>
            <person name="Mount S.M."/>
            <person name="Mu X."/>
            <person name="Myers E."/>
            <person name="Negre B."/>
            <person name="Newfeld S."/>
            <person name="Nielsen R."/>
            <person name="Noor M.A."/>
            <person name="O'Grady P."/>
            <person name="Pachter L."/>
            <person name="Papaceit M."/>
            <person name="Parisi M.J."/>
            <person name="Parisi M."/>
            <person name="Parts L."/>
            <person name="Pedersen J.S."/>
            <person name="Pesole G."/>
            <person name="Phillippy A.M."/>
            <person name="Ponting C.P."/>
            <person name="Pop M."/>
            <person name="Porcelli D."/>
            <person name="Powell J.R."/>
            <person name="Prohaska S."/>
            <person name="Pruitt K."/>
            <person name="Puig M."/>
            <person name="Quesneville H."/>
            <person name="Ram K.R."/>
            <person name="Rand D."/>
            <person name="Rasmussen M.D."/>
            <person name="Reed L.K."/>
            <person name="Reenan R."/>
            <person name="Reily A."/>
            <person name="Remington K.A."/>
            <person name="Rieger T.T."/>
            <person name="Ritchie M.G."/>
            <person name="Robin C."/>
            <person name="Rogers Y.H."/>
            <person name="Rohde C."/>
            <person name="Rozas J."/>
            <person name="Rubenfield M.J."/>
            <person name="Ruiz A."/>
            <person name="Russo S."/>
            <person name="Salzberg S.L."/>
            <person name="Sanchez-Gracia A."/>
            <person name="Saranga D.J."/>
            <person name="Sato H."/>
            <person name="Schaeffer S.W."/>
            <person name="Schatz M.C."/>
            <person name="Schlenke T."/>
            <person name="Schwartz R."/>
            <person name="Segarra C."/>
            <person name="Singh R.S."/>
            <person name="Sirot L."/>
            <person name="Sirota M."/>
            <person name="Sisneros N.B."/>
            <person name="Smith C.D."/>
            <person name="Smith T.F."/>
            <person name="Spieth J."/>
            <person name="Stage D.E."/>
            <person name="Stark A."/>
            <person name="Stephan W."/>
            <person name="Strausberg R.L."/>
            <person name="Strempel S."/>
            <person name="Sturgill D."/>
            <person name="Sutton G."/>
            <person name="Sutton G.G."/>
            <person name="Tao W."/>
            <person name="Teichmann S."/>
            <person name="Tobari Y.N."/>
            <person name="Tomimura Y."/>
            <person name="Tsolas J.M."/>
            <person name="Valente V.L."/>
            <person name="Venter E."/>
            <person name="Venter J.C."/>
            <person name="Vicario S."/>
            <person name="Vieira F.G."/>
            <person name="Vilella A.J."/>
            <person name="Villasante A."/>
            <person name="Walenz B."/>
            <person name="Wang J."/>
            <person name="Wasserman M."/>
            <person name="Watts T."/>
            <person name="Wilson D."/>
            <person name="Wilson R.K."/>
            <person name="Wing R.A."/>
            <person name="Wolfner M.F."/>
            <person name="Wong A."/>
            <person name="Wong G.K."/>
            <person name="Wu C.I."/>
            <person name="Wu G."/>
            <person name="Yamamoto D."/>
            <person name="Yang H.P."/>
            <person name="Yang S.P."/>
            <person name="Yorke J.A."/>
            <person name="Yoshida K."/>
            <person name="Zdobnov E."/>
            <person name="Zhang P."/>
            <person name="Zhang Y."/>
            <person name="Zimin A.V."/>
            <person name="Baldwin J."/>
            <person name="Abdouelleil A."/>
            <person name="Abdulkadir J."/>
            <person name="Abebe A."/>
            <person name="Abera B."/>
            <person name="Abreu J."/>
            <person name="Acer S.C."/>
            <person name="Aftuck L."/>
            <person name="Alexander A."/>
            <person name="An P."/>
            <person name="Anderson E."/>
            <person name="Anderson S."/>
            <person name="Arachi H."/>
            <person name="Azer M."/>
            <person name="Bachantsang P."/>
            <person name="Barry A."/>
            <person name="Bayul T."/>
            <person name="Berlin A."/>
            <person name="Bessette D."/>
            <person name="Bloom T."/>
            <person name="Blye J."/>
            <person name="Boguslavskiy L."/>
            <person name="Bonnet C."/>
            <person name="Boukhgalter B."/>
            <person name="Bourzgui I."/>
            <person name="Brown A."/>
            <person name="Cahill P."/>
            <person name="Channer S."/>
            <person name="Cheshatsang Y."/>
            <person name="Chuda L."/>
            <person name="Citroen M."/>
            <person name="Collymore A."/>
            <person name="Cooke P."/>
            <person name="Costello M."/>
            <person name="D'Aco K."/>
            <person name="Daza R."/>
            <person name="De Haan G."/>
            <person name="DeGray S."/>
            <person name="DeMaso C."/>
            <person name="Dhargay N."/>
            <person name="Dooley K."/>
            <person name="Dooley E."/>
            <person name="Doricent M."/>
            <person name="Dorje P."/>
            <person name="Dorjee K."/>
            <person name="Dupes A."/>
            <person name="Elong R."/>
            <person name="Falk J."/>
            <person name="Farina A."/>
            <person name="Faro S."/>
            <person name="Ferguson D."/>
            <person name="Fisher S."/>
            <person name="Foley C.D."/>
            <person name="Franke A."/>
            <person name="Friedrich D."/>
            <person name="Gadbois L."/>
            <person name="Gearin G."/>
            <person name="Gearin C.R."/>
            <person name="Giannoukos G."/>
            <person name="Goode T."/>
            <person name="Graham J."/>
            <person name="Grandbois E."/>
            <person name="Grewal S."/>
            <person name="Gyaltsen K."/>
            <person name="Hafez N."/>
            <person name="Hagos B."/>
            <person name="Hall J."/>
            <person name="Henson C."/>
            <person name="Hollinger A."/>
            <person name="Honan T."/>
            <person name="Huard M.D."/>
            <person name="Hughes L."/>
            <person name="Hurhula B."/>
            <person name="Husby M.E."/>
            <person name="Kamat A."/>
            <person name="Kanga B."/>
            <person name="Kashin S."/>
            <person name="Khazanovich D."/>
            <person name="Kisner P."/>
            <person name="Lance K."/>
            <person name="Lara M."/>
            <person name="Lee W."/>
            <person name="Lennon N."/>
            <person name="Letendre F."/>
            <person name="LeVine R."/>
            <person name="Lipovsky A."/>
            <person name="Liu X."/>
            <person name="Liu J."/>
            <person name="Liu S."/>
            <person name="Lokyitsang T."/>
            <person name="Lokyitsang Y."/>
            <person name="Lubonja R."/>
            <person name="Lui A."/>
            <person name="MacDonald P."/>
            <person name="Magnisalis V."/>
            <person name="Maru K."/>
            <person name="Matthews C."/>
            <person name="McCusker W."/>
            <person name="McDonough S."/>
            <person name="Mehta T."/>
            <person name="Meldrim J."/>
            <person name="Meneus L."/>
            <person name="Mihai O."/>
            <person name="Mihalev A."/>
            <person name="Mihova T."/>
            <person name="Mittelman R."/>
            <person name="Mlenga V."/>
            <person name="Montmayeur A."/>
            <person name="Mulrain L."/>
            <person name="Navidi A."/>
            <person name="Naylor J."/>
            <person name="Negash T."/>
            <person name="Nguyen T."/>
            <person name="Nguyen N."/>
            <person name="Nicol R."/>
            <person name="Norbu C."/>
            <person name="Norbu N."/>
            <person name="Novod N."/>
            <person name="O'Neill B."/>
            <person name="Osman S."/>
            <person name="Markiewicz E."/>
            <person name="Oyono O.L."/>
            <person name="Patti C."/>
            <person name="Phunkhang P."/>
            <person name="Pierre F."/>
            <person name="Priest M."/>
            <person name="Raghuraman S."/>
            <person name="Rege F."/>
            <person name="Reyes R."/>
            <person name="Rise C."/>
            <person name="Rogov P."/>
            <person name="Ross K."/>
            <person name="Ryan E."/>
            <person name="Settipalli S."/>
            <person name="Shea T."/>
            <person name="Sherpa N."/>
            <person name="Shi L."/>
            <person name="Shih D."/>
            <person name="Sparrow T."/>
            <person name="Spaulding J."/>
            <person name="Stalker J."/>
            <person name="Stange-Thomann N."/>
            <person name="Stavropoulos S."/>
            <person name="Stone C."/>
            <person name="Strader C."/>
            <person name="Tesfaye S."/>
            <person name="Thomson T."/>
            <person name="Thoulutsang Y."/>
            <person name="Thoulutsang D."/>
            <person name="Topham K."/>
            <person name="Topping I."/>
            <person name="Tsamla T."/>
            <person name="Vassiliev H."/>
            <person name="Vo A."/>
            <person name="Wangchuk T."/>
            <person name="Wangdi T."/>
            <person name="Weiand M."/>
            <person name="Wilkinson J."/>
            <person name="Wilson A."/>
            <person name="Yadav S."/>
            <person name="Young G."/>
            <person name="Yu Q."/>
            <person name="Zembek L."/>
            <person name="Zhong D."/>
            <person name="Zimmer A."/>
            <person name="Zwirko Z."/>
            <person name="Jaffe D.B."/>
            <person name="Alvarez P."/>
            <person name="Brockman W."/>
            <person name="Butler J."/>
            <person name="Chin C."/>
            <person name="Gnerre S."/>
            <person name="Grabherr M."/>
            <person name="Kleber M."/>
            <person name="Mauceli E."/>
            <person name="MacCallum I."/>
        </authorList>
    </citation>
    <scope>NUCLEOTIDE SEQUENCE [LARGE SCALE GENOMIC DNA]</scope>
    <source>
        <strain evidence="4">Tucson 15287-2541.00</strain>
    </source>
</reference>
<gene>
    <name evidence="3" type="primary">Dgri\GH20271</name>
    <name evidence="3" type="ORF">Dgri_GH20271</name>
</gene>
<evidence type="ECO:0000313" key="4">
    <source>
        <dbReference type="Proteomes" id="UP000001070"/>
    </source>
</evidence>
<feature type="compositionally biased region" description="Basic and acidic residues" evidence="2">
    <location>
        <begin position="300"/>
        <end position="309"/>
    </location>
</feature>
<name>B4J5D1_DROGR</name>
<dbReference type="OrthoDB" id="7873078at2759"/>
<dbReference type="InParanoid" id="B4J5D1"/>
<evidence type="ECO:0000313" key="3">
    <source>
        <dbReference type="EMBL" id="EDW01773.1"/>
    </source>
</evidence>
<dbReference type="EMBL" id="CH916367">
    <property type="protein sequence ID" value="EDW01773.1"/>
    <property type="molecule type" value="Genomic_DNA"/>
</dbReference>
<dbReference type="KEGG" id="dgr:6559260"/>
<feature type="compositionally biased region" description="Basic residues" evidence="2">
    <location>
        <begin position="229"/>
        <end position="239"/>
    </location>
</feature>
<accession>B4J5D1</accession>
<evidence type="ECO:0000256" key="2">
    <source>
        <dbReference type="SAM" id="MobiDB-lite"/>
    </source>
</evidence>
<keyword evidence="4" id="KW-1185">Reference proteome</keyword>
<dbReference type="eggNOG" id="ENOG502T999">
    <property type="taxonomic scope" value="Eukaryota"/>
</dbReference>
<organism evidence="4">
    <name type="scientific">Drosophila grimshawi</name>
    <name type="common">Hawaiian fruit fly</name>
    <name type="synonym">Idiomyia grimshawi</name>
    <dbReference type="NCBI Taxonomy" id="7222"/>
    <lineage>
        <taxon>Eukaryota</taxon>
        <taxon>Metazoa</taxon>
        <taxon>Ecdysozoa</taxon>
        <taxon>Arthropoda</taxon>
        <taxon>Hexapoda</taxon>
        <taxon>Insecta</taxon>
        <taxon>Pterygota</taxon>
        <taxon>Neoptera</taxon>
        <taxon>Endopterygota</taxon>
        <taxon>Diptera</taxon>
        <taxon>Brachycera</taxon>
        <taxon>Muscomorpha</taxon>
        <taxon>Ephydroidea</taxon>
        <taxon>Drosophilidae</taxon>
        <taxon>Drosophila</taxon>
        <taxon>Hawaiian Drosophila</taxon>
    </lineage>
</organism>
<proteinExistence type="predicted"/>
<dbReference type="HOGENOM" id="CLU_423514_0_0_1"/>